<dbReference type="Gene3D" id="3.30.360.10">
    <property type="entry name" value="Dihydrodipicolinate Reductase, domain 2"/>
    <property type="match status" value="1"/>
</dbReference>
<dbReference type="EC" id="1.2.1.38" evidence="7"/>
<keyword evidence="4 7" id="KW-0521">NADP</keyword>
<dbReference type="SUPFAM" id="SSF55347">
    <property type="entry name" value="Glyceraldehyde-3-phosphate dehydrogenase-like, C-terminal domain"/>
    <property type="match status" value="1"/>
</dbReference>
<dbReference type="GO" id="GO:0003942">
    <property type="term" value="F:N-acetyl-gamma-glutamyl-phosphate reductase activity"/>
    <property type="evidence" value="ECO:0007669"/>
    <property type="project" value="UniProtKB-UniRule"/>
</dbReference>
<dbReference type="InterPro" id="IPR000706">
    <property type="entry name" value="AGPR_type-1"/>
</dbReference>
<keyword evidence="10" id="KW-1185">Reference proteome</keyword>
<evidence type="ECO:0000256" key="2">
    <source>
        <dbReference type="ARBA" id="ARBA00022571"/>
    </source>
</evidence>
<keyword evidence="2 7" id="KW-0055">Arginine biosynthesis</keyword>
<dbReference type="STRING" id="1891926.Fuma_06298"/>
<evidence type="ECO:0000259" key="8">
    <source>
        <dbReference type="SMART" id="SM00859"/>
    </source>
</evidence>
<dbReference type="EMBL" id="CP017641">
    <property type="protein sequence ID" value="APZ96625.1"/>
    <property type="molecule type" value="Genomic_DNA"/>
</dbReference>
<dbReference type="Proteomes" id="UP000187735">
    <property type="component" value="Chromosome"/>
</dbReference>
<dbReference type="AlphaFoldDB" id="A0A1P8WRE4"/>
<dbReference type="KEGG" id="fmr:Fuma_06298"/>
<comment type="pathway">
    <text evidence="1 7">Amino-acid biosynthesis; L-arginine biosynthesis; N(2)-acetyl-L-ornithine from L-glutamate: step 3/4.</text>
</comment>
<evidence type="ECO:0000256" key="1">
    <source>
        <dbReference type="ARBA" id="ARBA00004862"/>
    </source>
</evidence>
<comment type="function">
    <text evidence="7">Catalyzes the NADPH-dependent reduction of N-acetyl-5-glutamyl phosphate to yield N-acetyl-L-glutamate 5-semialdehyde.</text>
</comment>
<comment type="similarity">
    <text evidence="7">Belongs to the NAGSA dehydrogenase family. Type 1 subfamily.</text>
</comment>
<keyword evidence="3 7" id="KW-0028">Amino-acid biosynthesis</keyword>
<feature type="domain" description="Semialdehyde dehydrogenase NAD-binding" evidence="8">
    <location>
        <begin position="41"/>
        <end position="180"/>
    </location>
</feature>
<dbReference type="InterPro" id="IPR000534">
    <property type="entry name" value="Semialdehyde_DH_NAD-bd"/>
</dbReference>
<keyword evidence="5 7" id="KW-0560">Oxidoreductase</keyword>
<name>A0A1P8WRE4_9PLAN</name>
<gene>
    <name evidence="7 9" type="primary">argC</name>
    <name evidence="9" type="ORF">Fuma_06298</name>
</gene>
<dbReference type="InterPro" id="IPR036291">
    <property type="entry name" value="NAD(P)-bd_dom_sf"/>
</dbReference>
<proteinExistence type="inferred from homology"/>
<dbReference type="HAMAP" id="MF_00150">
    <property type="entry name" value="ArgC_type1"/>
    <property type="match status" value="1"/>
</dbReference>
<dbReference type="CDD" id="cd23934">
    <property type="entry name" value="AGPR_1_C"/>
    <property type="match status" value="1"/>
</dbReference>
<comment type="subcellular location">
    <subcellularLocation>
        <location evidence="7">Cytoplasm</location>
    </subcellularLocation>
</comment>
<dbReference type="UniPathway" id="UPA00068">
    <property type="reaction ID" value="UER00108"/>
</dbReference>
<evidence type="ECO:0000256" key="3">
    <source>
        <dbReference type="ARBA" id="ARBA00022605"/>
    </source>
</evidence>
<feature type="active site" evidence="7">
    <location>
        <position position="188"/>
    </location>
</feature>
<keyword evidence="7" id="KW-0963">Cytoplasm</keyword>
<dbReference type="PANTHER" id="PTHR32338:SF10">
    <property type="entry name" value="N-ACETYL-GAMMA-GLUTAMYL-PHOSPHATE REDUCTASE, CHLOROPLASTIC-RELATED"/>
    <property type="match status" value="1"/>
</dbReference>
<evidence type="ECO:0000256" key="5">
    <source>
        <dbReference type="ARBA" id="ARBA00023002"/>
    </source>
</evidence>
<dbReference type="GO" id="GO:0070401">
    <property type="term" value="F:NADP+ binding"/>
    <property type="evidence" value="ECO:0007669"/>
    <property type="project" value="InterPro"/>
</dbReference>
<dbReference type="GO" id="GO:0006526">
    <property type="term" value="P:L-arginine biosynthetic process"/>
    <property type="evidence" value="ECO:0007669"/>
    <property type="project" value="UniProtKB-UniRule"/>
</dbReference>
<protein>
    <recommendedName>
        <fullName evidence="7">N-acetyl-gamma-glutamyl-phosphate reductase</fullName>
        <shortName evidence="7">AGPR</shortName>
        <ecNumber evidence="7">1.2.1.38</ecNumber>
    </recommendedName>
    <alternativeName>
        <fullName evidence="7">N-acetyl-glutamate semialdehyde dehydrogenase</fullName>
        <shortName evidence="7">NAGSA dehydrogenase</shortName>
    </alternativeName>
</protein>
<dbReference type="SUPFAM" id="SSF51735">
    <property type="entry name" value="NAD(P)-binding Rossmann-fold domains"/>
    <property type="match status" value="1"/>
</dbReference>
<evidence type="ECO:0000256" key="4">
    <source>
        <dbReference type="ARBA" id="ARBA00022857"/>
    </source>
</evidence>
<reference evidence="9 10" key="1">
    <citation type="journal article" date="2016" name="Front. Microbiol.">
        <title>Fuerstia marisgermanicae gen. nov., sp. nov., an Unusual Member of the Phylum Planctomycetes from the German Wadden Sea.</title>
        <authorList>
            <person name="Kohn T."/>
            <person name="Heuer A."/>
            <person name="Jogler M."/>
            <person name="Vollmers J."/>
            <person name="Boedeker C."/>
            <person name="Bunk B."/>
            <person name="Rast P."/>
            <person name="Borchert D."/>
            <person name="Glockner I."/>
            <person name="Freese H.M."/>
            <person name="Klenk H.P."/>
            <person name="Overmann J."/>
            <person name="Kaster A.K."/>
            <person name="Rohde M."/>
            <person name="Wiegand S."/>
            <person name="Jogler C."/>
        </authorList>
    </citation>
    <scope>NUCLEOTIDE SEQUENCE [LARGE SCALE GENOMIC DNA]</scope>
    <source>
        <strain evidence="9 10">NH11</strain>
    </source>
</reference>
<dbReference type="FunFam" id="3.30.360.10:FF:000014">
    <property type="entry name" value="N-acetyl-gamma-glutamyl-phosphate reductase"/>
    <property type="match status" value="1"/>
</dbReference>
<dbReference type="CDD" id="cd17895">
    <property type="entry name" value="AGPR_1_N"/>
    <property type="match status" value="1"/>
</dbReference>
<dbReference type="NCBIfam" id="TIGR01850">
    <property type="entry name" value="argC"/>
    <property type="match status" value="1"/>
</dbReference>
<dbReference type="SMART" id="SM00859">
    <property type="entry name" value="Semialdhyde_dh"/>
    <property type="match status" value="1"/>
</dbReference>
<comment type="catalytic activity">
    <reaction evidence="6 7">
        <text>N-acetyl-L-glutamate 5-semialdehyde + phosphate + NADP(+) = N-acetyl-L-glutamyl 5-phosphate + NADPH + H(+)</text>
        <dbReference type="Rhea" id="RHEA:21588"/>
        <dbReference type="ChEBI" id="CHEBI:15378"/>
        <dbReference type="ChEBI" id="CHEBI:29123"/>
        <dbReference type="ChEBI" id="CHEBI:43474"/>
        <dbReference type="ChEBI" id="CHEBI:57783"/>
        <dbReference type="ChEBI" id="CHEBI:57936"/>
        <dbReference type="ChEBI" id="CHEBI:58349"/>
        <dbReference type="EC" id="1.2.1.38"/>
    </reaction>
</comment>
<dbReference type="Pfam" id="PF22698">
    <property type="entry name" value="Semialdhyde_dhC_1"/>
    <property type="match status" value="1"/>
</dbReference>
<dbReference type="PANTHER" id="PTHR32338">
    <property type="entry name" value="N-ACETYL-GAMMA-GLUTAMYL-PHOSPHATE REDUCTASE, CHLOROPLASTIC-RELATED-RELATED"/>
    <property type="match status" value="1"/>
</dbReference>
<organism evidence="9 10">
    <name type="scientific">Fuerstiella marisgermanici</name>
    <dbReference type="NCBI Taxonomy" id="1891926"/>
    <lineage>
        <taxon>Bacteria</taxon>
        <taxon>Pseudomonadati</taxon>
        <taxon>Planctomycetota</taxon>
        <taxon>Planctomycetia</taxon>
        <taxon>Planctomycetales</taxon>
        <taxon>Planctomycetaceae</taxon>
        <taxon>Fuerstiella</taxon>
    </lineage>
</organism>
<dbReference type="InterPro" id="IPR058924">
    <property type="entry name" value="AGPR_dimerisation_dom"/>
</dbReference>
<evidence type="ECO:0000313" key="9">
    <source>
        <dbReference type="EMBL" id="APZ96625.1"/>
    </source>
</evidence>
<dbReference type="Pfam" id="PF01118">
    <property type="entry name" value="Semialdhyde_dh"/>
    <property type="match status" value="1"/>
</dbReference>
<accession>A0A1P8WRE4</accession>
<dbReference type="InterPro" id="IPR050085">
    <property type="entry name" value="AGPR"/>
</dbReference>
<dbReference type="GO" id="GO:0051287">
    <property type="term" value="F:NAD binding"/>
    <property type="evidence" value="ECO:0007669"/>
    <property type="project" value="InterPro"/>
</dbReference>
<evidence type="ECO:0000313" key="10">
    <source>
        <dbReference type="Proteomes" id="UP000187735"/>
    </source>
</evidence>
<dbReference type="Gene3D" id="3.40.50.720">
    <property type="entry name" value="NAD(P)-binding Rossmann-like Domain"/>
    <property type="match status" value="1"/>
</dbReference>
<evidence type="ECO:0000256" key="7">
    <source>
        <dbReference type="HAMAP-Rule" id="MF_00150"/>
    </source>
</evidence>
<dbReference type="GO" id="GO:0005737">
    <property type="term" value="C:cytoplasm"/>
    <property type="evidence" value="ECO:0007669"/>
    <property type="project" value="UniProtKB-SubCell"/>
</dbReference>
<sequence>MPRLAAKDTLPRVEYQVRQNTLKTTTARLRKVELRNILMTRIAILGATGYTALELLKILARHPHVEVTALTTRQDTKPHVSEIHPSLAGQFDLVCENLSPEEVGSRADIVFCALPHTASMEAVPQLLDAGCKVVDLSADYRLSDPGVYEKWYGHVHTDPTRLSNTVYGLPEIYGDRIPGASLVANPGCYTSTSILGLAPLLAAGLIEPTGIIIDGKSGVSGAGRTPKLGTLYAECNESVTAYGIGTHRHTPEIEQVLADVGGAAVQVAFNPHLIPMDRGILCSMYPKLKEPKSVEELLDVMRKFYANQPFVRVVDNIPATKHVAHTNFCDISVRLNQGQLVVFSATDNLIKGASGVAVQNMNLLLGLDQRMGMLPC</sequence>
<evidence type="ECO:0000256" key="6">
    <source>
        <dbReference type="ARBA" id="ARBA00050557"/>
    </source>
</evidence>